<organism evidence="2 3">
    <name type="scientific">Pseudothermotoga hypogea DSM 11164 = NBRC 106472</name>
    <dbReference type="NCBI Taxonomy" id="1123384"/>
    <lineage>
        <taxon>Bacteria</taxon>
        <taxon>Thermotogati</taxon>
        <taxon>Thermotogota</taxon>
        <taxon>Thermotogae</taxon>
        <taxon>Thermotogales</taxon>
        <taxon>Thermotogaceae</taxon>
        <taxon>Pseudothermotoga</taxon>
    </lineage>
</organism>
<keyword evidence="1" id="KW-0472">Membrane</keyword>
<dbReference type="AlphaFoldDB" id="A0A0X1KTG6"/>
<accession>A0A0X1KTG6</accession>
<feature type="transmembrane region" description="Helical" evidence="1">
    <location>
        <begin position="6"/>
        <end position="28"/>
    </location>
</feature>
<dbReference type="PaxDb" id="1123384-AJ81_10840"/>
<keyword evidence="1" id="KW-0812">Transmembrane</keyword>
<gene>
    <name evidence="2" type="ORF">AJ81_10840</name>
</gene>
<keyword evidence="3" id="KW-1185">Reference proteome</keyword>
<sequence length="166" mass="18753">MLGIILLGLVLSSIGLIGASLLTWLGLVSFANINLVPFAFMNALTTLGLLFMYNSVFEVSSVRDFLIYVVVAFFFHAGRLSVLVESEDKRLRVFFLSSGHTKNEYVLNYVFRRAVRRNVASLLLCWGLMSLTIALRNLSLWKLQGFWIGVFLLCLGVTSFLLDRKY</sequence>
<feature type="transmembrane region" description="Helical" evidence="1">
    <location>
        <begin position="35"/>
        <end position="53"/>
    </location>
</feature>
<dbReference type="PATRIC" id="fig|1123384.7.peg.2168"/>
<feature type="transmembrane region" description="Helical" evidence="1">
    <location>
        <begin position="144"/>
        <end position="162"/>
    </location>
</feature>
<protein>
    <submittedName>
        <fullName evidence="2">Uncharacterized protein</fullName>
    </submittedName>
</protein>
<name>A0A0X1KTG6_9THEM</name>
<dbReference type="OrthoDB" id="47550at2"/>
<dbReference type="STRING" id="1123384.AJ81_10840"/>
<dbReference type="EMBL" id="CP007141">
    <property type="protein sequence ID" value="AJC74589.1"/>
    <property type="molecule type" value="Genomic_DNA"/>
</dbReference>
<proteinExistence type="predicted"/>
<feature type="transmembrane region" description="Helical" evidence="1">
    <location>
        <begin position="119"/>
        <end position="138"/>
    </location>
</feature>
<feature type="transmembrane region" description="Helical" evidence="1">
    <location>
        <begin position="65"/>
        <end position="84"/>
    </location>
</feature>
<evidence type="ECO:0000313" key="2">
    <source>
        <dbReference type="EMBL" id="AJC74589.1"/>
    </source>
</evidence>
<reference evidence="2 3" key="1">
    <citation type="submission" date="2014-01" db="EMBL/GenBank/DDBJ databases">
        <title>Genome sequencing of Thermotog hypogea.</title>
        <authorList>
            <person name="Zhang X."/>
            <person name="Alvare G."/>
            <person name="Fristensky B."/>
            <person name="Chen L."/>
            <person name="Suen T."/>
            <person name="Chen Q."/>
            <person name="Ma K."/>
        </authorList>
    </citation>
    <scope>NUCLEOTIDE SEQUENCE [LARGE SCALE GENOMIC DNA]</scope>
    <source>
        <strain evidence="2 3">DSM 11164</strain>
    </source>
</reference>
<evidence type="ECO:0000256" key="1">
    <source>
        <dbReference type="SAM" id="Phobius"/>
    </source>
</evidence>
<evidence type="ECO:0000313" key="3">
    <source>
        <dbReference type="Proteomes" id="UP000077469"/>
    </source>
</evidence>
<keyword evidence="1" id="KW-1133">Transmembrane helix</keyword>
<dbReference type="RefSeq" id="WP_031502887.1">
    <property type="nucleotide sequence ID" value="NC_022795.1"/>
</dbReference>
<dbReference type="Proteomes" id="UP000077469">
    <property type="component" value="Chromosome"/>
</dbReference>
<dbReference type="KEGG" id="phy:AJ81_10840"/>